<dbReference type="InterPro" id="IPR004088">
    <property type="entry name" value="KH_dom_type_1"/>
</dbReference>
<dbReference type="CDD" id="cd02393">
    <property type="entry name" value="KH-I_PNPase"/>
    <property type="match status" value="1"/>
</dbReference>
<evidence type="ECO:0000256" key="11">
    <source>
        <dbReference type="ARBA" id="ARBA00031451"/>
    </source>
</evidence>
<evidence type="ECO:0000259" key="14">
    <source>
        <dbReference type="SMART" id="SM00316"/>
    </source>
</evidence>
<dbReference type="InterPro" id="IPR027408">
    <property type="entry name" value="PNPase/RNase_PH_dom_sf"/>
</dbReference>
<dbReference type="NCBIfam" id="NF008805">
    <property type="entry name" value="PRK11824.1"/>
    <property type="match status" value="1"/>
</dbReference>
<dbReference type="SUPFAM" id="SSF50249">
    <property type="entry name" value="Nucleic acid-binding proteins"/>
    <property type="match status" value="1"/>
</dbReference>
<proteinExistence type="inferred from homology"/>
<dbReference type="Gene3D" id="3.40.50.150">
    <property type="entry name" value="Vaccinia Virus protein VP39"/>
    <property type="match status" value="1"/>
</dbReference>
<dbReference type="PROSITE" id="PS50084">
    <property type="entry name" value="KH_TYPE_1"/>
    <property type="match status" value="1"/>
</dbReference>
<keyword evidence="6" id="KW-0819">tRNA processing</keyword>
<dbReference type="InterPro" id="IPR012340">
    <property type="entry name" value="NA-bd_OB-fold"/>
</dbReference>
<dbReference type="Pfam" id="PF01209">
    <property type="entry name" value="Ubie_methyltran"/>
    <property type="match status" value="1"/>
</dbReference>
<dbReference type="OrthoDB" id="437922at2759"/>
<evidence type="ECO:0000313" key="16">
    <source>
        <dbReference type="EMBL" id="MQL77890.1"/>
    </source>
</evidence>
<accession>A0A843U7B0</accession>
<dbReference type="GO" id="GO:0003723">
    <property type="term" value="F:RNA binding"/>
    <property type="evidence" value="ECO:0007669"/>
    <property type="project" value="UniProtKB-UniRule"/>
</dbReference>
<dbReference type="Pfam" id="PF01138">
    <property type="entry name" value="RNase_PH"/>
    <property type="match status" value="2"/>
</dbReference>
<dbReference type="FunFam" id="3.30.1370.10:FF:000001">
    <property type="entry name" value="Polyribonucleotide nucleotidyltransferase"/>
    <property type="match status" value="1"/>
</dbReference>
<keyword evidence="5" id="KW-0808">Transferase</keyword>
<dbReference type="FunFam" id="3.30.230.70:FF:000020">
    <property type="entry name" value="Polyribonucleotide nucleotidyltransferase 2 mitochondrial"/>
    <property type="match status" value="1"/>
</dbReference>
<feature type="region of interest" description="Disordered" evidence="13">
    <location>
        <begin position="729"/>
        <end position="814"/>
    </location>
</feature>
<dbReference type="InterPro" id="IPR012162">
    <property type="entry name" value="PNPase"/>
</dbReference>
<dbReference type="Proteomes" id="UP000652761">
    <property type="component" value="Unassembled WGS sequence"/>
</dbReference>
<evidence type="ECO:0000256" key="6">
    <source>
        <dbReference type="ARBA" id="ARBA00022694"/>
    </source>
</evidence>
<dbReference type="SUPFAM" id="SSF53335">
    <property type="entry name" value="S-adenosyl-L-methionine-dependent methyltransferases"/>
    <property type="match status" value="1"/>
</dbReference>
<comment type="caution">
    <text evidence="16">The sequence shown here is derived from an EMBL/GenBank/DDBJ whole genome shotgun (WGS) entry which is preliminary data.</text>
</comment>
<dbReference type="SUPFAM" id="SSF54791">
    <property type="entry name" value="Eukaryotic type KH-domain (KH-domain type I)"/>
    <property type="match status" value="1"/>
</dbReference>
<feature type="domain" description="K Homology" evidence="15">
    <location>
        <begin position="582"/>
        <end position="646"/>
    </location>
</feature>
<evidence type="ECO:0000256" key="10">
    <source>
        <dbReference type="ARBA" id="ARBA00022884"/>
    </source>
</evidence>
<dbReference type="InterPro" id="IPR029063">
    <property type="entry name" value="SAM-dependent_MTases_sf"/>
</dbReference>
<dbReference type="GO" id="GO:0004654">
    <property type="term" value="F:polyribonucleotide nucleotidyltransferase activity"/>
    <property type="evidence" value="ECO:0007669"/>
    <property type="project" value="UniProtKB-EC"/>
</dbReference>
<dbReference type="GO" id="GO:0000175">
    <property type="term" value="F:3'-5'-RNA exonuclease activity"/>
    <property type="evidence" value="ECO:0007669"/>
    <property type="project" value="UniProtKB-ARBA"/>
</dbReference>
<dbReference type="CDD" id="cd11364">
    <property type="entry name" value="RNase_PH_PNPase_2"/>
    <property type="match status" value="1"/>
</dbReference>
<dbReference type="InterPro" id="IPR015847">
    <property type="entry name" value="ExoRNase_PH_dom2"/>
</dbReference>
<dbReference type="SUPFAM" id="SSF54211">
    <property type="entry name" value="Ribosomal protein S5 domain 2-like"/>
    <property type="match status" value="2"/>
</dbReference>
<dbReference type="GO" id="GO:0000958">
    <property type="term" value="P:mitochondrial mRNA catabolic process"/>
    <property type="evidence" value="ECO:0007669"/>
    <property type="project" value="TreeGrafter"/>
</dbReference>
<dbReference type="Gene3D" id="3.30.230.70">
    <property type="entry name" value="GHMP Kinase, N-terminal domain"/>
    <property type="match status" value="2"/>
</dbReference>
<evidence type="ECO:0000256" key="4">
    <source>
        <dbReference type="ARBA" id="ARBA00022552"/>
    </source>
</evidence>
<keyword evidence="9" id="KW-0269">Exonuclease</keyword>
<dbReference type="GO" id="GO:0009570">
    <property type="term" value="C:chloroplast stroma"/>
    <property type="evidence" value="ECO:0007669"/>
    <property type="project" value="TreeGrafter"/>
</dbReference>
<dbReference type="Gene3D" id="3.30.1370.10">
    <property type="entry name" value="K Homology domain, type 1"/>
    <property type="match status" value="1"/>
</dbReference>
<dbReference type="Pfam" id="PF00013">
    <property type="entry name" value="KH_1"/>
    <property type="match status" value="1"/>
</dbReference>
<keyword evidence="3" id="KW-0963">Cytoplasm</keyword>
<feature type="domain" description="S1 motif" evidence="14">
    <location>
        <begin position="650"/>
        <end position="700"/>
    </location>
</feature>
<evidence type="ECO:0000256" key="13">
    <source>
        <dbReference type="SAM" id="MobiDB-lite"/>
    </source>
</evidence>
<dbReference type="InterPro" id="IPR036456">
    <property type="entry name" value="PNPase_PH_RNA-bd_sf"/>
</dbReference>
<dbReference type="SMART" id="SM00322">
    <property type="entry name" value="KH"/>
    <property type="match status" value="1"/>
</dbReference>
<organism evidence="16 17">
    <name type="scientific">Colocasia esculenta</name>
    <name type="common">Wild taro</name>
    <name type="synonym">Arum esculentum</name>
    <dbReference type="NCBI Taxonomy" id="4460"/>
    <lineage>
        <taxon>Eukaryota</taxon>
        <taxon>Viridiplantae</taxon>
        <taxon>Streptophyta</taxon>
        <taxon>Embryophyta</taxon>
        <taxon>Tracheophyta</taxon>
        <taxon>Spermatophyta</taxon>
        <taxon>Magnoliopsida</taxon>
        <taxon>Liliopsida</taxon>
        <taxon>Araceae</taxon>
        <taxon>Aroideae</taxon>
        <taxon>Colocasieae</taxon>
        <taxon>Colocasia</taxon>
    </lineage>
</organism>
<dbReference type="PANTHER" id="PTHR11252:SF16">
    <property type="entry name" value="POLYRIBONUCLEOTIDE NUCLEOTIDYLTRANSFERASE 2, MITOCHONDRIAL"/>
    <property type="match status" value="1"/>
</dbReference>
<keyword evidence="7" id="KW-0548">Nucleotidyltransferase</keyword>
<dbReference type="GO" id="GO:0008033">
    <property type="term" value="P:tRNA processing"/>
    <property type="evidence" value="ECO:0007669"/>
    <property type="project" value="UniProtKB-KW"/>
</dbReference>
<evidence type="ECO:0000259" key="15">
    <source>
        <dbReference type="SMART" id="SM00322"/>
    </source>
</evidence>
<evidence type="ECO:0000256" key="7">
    <source>
        <dbReference type="ARBA" id="ARBA00022695"/>
    </source>
</evidence>
<evidence type="ECO:0000256" key="9">
    <source>
        <dbReference type="ARBA" id="ARBA00022839"/>
    </source>
</evidence>
<dbReference type="SMART" id="SM00316">
    <property type="entry name" value="S1"/>
    <property type="match status" value="2"/>
</dbReference>
<dbReference type="PANTHER" id="PTHR11252">
    <property type="entry name" value="POLYRIBONUCLEOTIDE NUCLEOTIDYLTRANSFERASE"/>
    <property type="match status" value="1"/>
</dbReference>
<dbReference type="Pfam" id="PF03726">
    <property type="entry name" value="PNPase"/>
    <property type="match status" value="1"/>
</dbReference>
<dbReference type="EMBL" id="NMUH01000371">
    <property type="protein sequence ID" value="MQL77890.1"/>
    <property type="molecule type" value="Genomic_DNA"/>
</dbReference>
<dbReference type="InterPro" id="IPR020568">
    <property type="entry name" value="Ribosomal_Su5_D2-typ_SF"/>
</dbReference>
<feature type="domain" description="S1 motif" evidence="14">
    <location>
        <begin position="867"/>
        <end position="929"/>
    </location>
</feature>
<dbReference type="GO" id="GO:0000965">
    <property type="term" value="P:mitochondrial RNA 3'-end processing"/>
    <property type="evidence" value="ECO:0007669"/>
    <property type="project" value="TreeGrafter"/>
</dbReference>
<dbReference type="InterPro" id="IPR036612">
    <property type="entry name" value="KH_dom_type_1_sf"/>
</dbReference>
<dbReference type="InterPro" id="IPR004087">
    <property type="entry name" value="KH_dom"/>
</dbReference>
<keyword evidence="9" id="KW-0378">Hydrolase</keyword>
<evidence type="ECO:0000256" key="3">
    <source>
        <dbReference type="ARBA" id="ARBA00022490"/>
    </source>
</evidence>
<dbReference type="AlphaFoldDB" id="A0A843U7B0"/>
<keyword evidence="10 12" id="KW-0694">RNA-binding</keyword>
<keyword evidence="17" id="KW-1185">Reference proteome</keyword>
<name>A0A843U7B0_COLES</name>
<dbReference type="NCBIfam" id="TIGR03591">
    <property type="entry name" value="polynuc_phos"/>
    <property type="match status" value="1"/>
</dbReference>
<feature type="compositionally biased region" description="Polar residues" evidence="13">
    <location>
        <begin position="733"/>
        <end position="742"/>
    </location>
</feature>
<dbReference type="Pfam" id="PF03725">
    <property type="entry name" value="RNase_PH_C"/>
    <property type="match status" value="1"/>
</dbReference>
<dbReference type="SUPFAM" id="SSF46915">
    <property type="entry name" value="Polynucleotide phosphorylase/guanosine pentaphosphate synthase (PNPase/GPSI), domain 3"/>
    <property type="match status" value="1"/>
</dbReference>
<evidence type="ECO:0000256" key="2">
    <source>
        <dbReference type="ARBA" id="ARBA00012416"/>
    </source>
</evidence>
<dbReference type="GO" id="GO:0005739">
    <property type="term" value="C:mitochondrion"/>
    <property type="evidence" value="ECO:0007669"/>
    <property type="project" value="TreeGrafter"/>
</dbReference>
<sequence length="1260" mass="138610">MWGFGVLQGGIDPWGVDPIRDRAILARSRRFFLPWGRGTAWQPCQLWIPLNETLHSAKACLLYVGYFQCTGILYNFAFSKQVDYQEKQYAQGVIPTTFMRREGAPKERELLCSRIIDRPIRPLFPPGFYHEVQVMANVLFCDGQQDPDVMAANATSAALMLSDVPWNGPIGVIRIGRIDGQFVFNPTMDELSLSDLNLVYACTRDKTLMIDVQAREITEKDLEAALRLAHPEALKYIEPQVMLAKKAGRNKKEYKLSLMTDKMLEKISSLTEAPIEAVFTDPTYGKFERGGALDKIAQDAKLVLEEQADEESLRFLQKAVDTVRKKVVRRRIIEQGLRVDGRCLDEVRPLHCEAGTYPILHGSSLFSRGDTQVLCTVTLGAPGDAQRLDSLVGPPTKRFMLHYNFPPFCINEIGKRGGLNRREVGHGTLAEKALLAVLPPEDDFPYTVRVNSEVMASDGSTSMASVCGGSMALMDAGIPLREHVAGLSVGLVSDVDPLTGDIGDYRILTDILGLEDHLGDMDFKIAGTRKGITAIQLDIKPAGIPLDIICECLDHARKGRIQILDRMEEEISAPRTQDDTNAPRLATVKLSSYSLRRLLGPQGSQKKKIEEETGARFAFSDGTLTIVAKNQDVMEKAQEKIDSLVGREIEVGGIYKGIVGSIKEYGAFVSRVSDVVSVGQELSLMCIGQDVRGNIKLSLKATLPQPGSEAKDTPLQVSVPSTKQEINVWASVGNISDGTTAENSEKKEDEDEGDEATTCQVPPIVIRSAVECDAQDVSPNQSIGKTTEKSTRSPRAYSPSKSQNLKGSRKSSEVCSKIRNIVNSTLAPQTKKQKQQKASKCDVPVRMAATDEPNSLGTNGVKVTSLKLGDTVKAKVYQVRAHGLVLDLGGGIKGMYKFEANGSRDFEVGDNLHVKCSSFSSKGIPFNKNFKIYLDTPSSNWIEEGKRRGGSFGRVKSKNGSSFWLSSPSPAAAAAAAATSLSPSHRGLATQRSSASFGFLGSLERQAFFSRFAPAYDNLSDLLILGLHRVWKRMAMSWSGAKKAERVLDLCCGSGDLAFLLSERVGPQGEVTGLDFSKQLLMASARQDLSGTCYKNIMRILSAYKFHRKSSQTFCFLLYSCRDTKGGYLPITLTYNAYRWVEGDALNLSFPACYFDAVMGYATWLTNVKQWKRSFGVSILDFNKSSNAFTTSFQEYMIDNVVVPVASSYGLAKEYAYLKTSIQEFLTGKELEKLAKEVEFSNAKHYEISGGLMGNLVATR</sequence>
<evidence type="ECO:0000256" key="12">
    <source>
        <dbReference type="PROSITE-ProRule" id="PRU00117"/>
    </source>
</evidence>
<dbReference type="InterPro" id="IPR003029">
    <property type="entry name" value="S1_domain"/>
</dbReference>
<dbReference type="InterPro" id="IPR001247">
    <property type="entry name" value="ExoRNase_PH_dom1"/>
</dbReference>
<evidence type="ECO:0000256" key="1">
    <source>
        <dbReference type="ARBA" id="ARBA00007404"/>
    </source>
</evidence>
<dbReference type="CDD" id="cd02440">
    <property type="entry name" value="AdoMet_MTases"/>
    <property type="match status" value="1"/>
</dbReference>
<reference evidence="16" key="1">
    <citation type="submission" date="2017-07" db="EMBL/GenBank/DDBJ databases">
        <title>Taro Niue Genome Assembly and Annotation.</title>
        <authorList>
            <person name="Atibalentja N."/>
            <person name="Keating K."/>
            <person name="Fields C.J."/>
        </authorList>
    </citation>
    <scope>NUCLEOTIDE SEQUENCE</scope>
    <source>
        <strain evidence="16">Niue_2</strain>
        <tissue evidence="16">Leaf</tissue>
    </source>
</reference>
<dbReference type="SUPFAM" id="SSF55666">
    <property type="entry name" value="Ribonuclease PH domain 2-like"/>
    <property type="match status" value="2"/>
</dbReference>
<comment type="similarity">
    <text evidence="1">Belongs to the polyribonucleotide nucleotidyltransferase family.</text>
</comment>
<dbReference type="InterPro" id="IPR036345">
    <property type="entry name" value="ExoRNase_PH_dom2_sf"/>
</dbReference>
<gene>
    <name evidence="16" type="ORF">Taro_010308</name>
</gene>
<keyword evidence="8" id="KW-0540">Nuclease</keyword>
<dbReference type="InterPro" id="IPR015848">
    <property type="entry name" value="PNPase_PH_RNA-bd_bac/org-type"/>
</dbReference>
<protein>
    <recommendedName>
        <fullName evidence="2">polyribonucleotide nucleotidyltransferase</fullName>
        <ecNumber evidence="2">2.7.7.8</ecNumber>
    </recommendedName>
    <alternativeName>
        <fullName evidence="11">Polynucleotide phosphorylase 1</fullName>
    </alternativeName>
</protein>
<dbReference type="FunFam" id="3.30.230.70:FF:000001">
    <property type="entry name" value="Polyribonucleotide nucleotidyltransferase"/>
    <property type="match status" value="1"/>
</dbReference>
<evidence type="ECO:0000256" key="8">
    <source>
        <dbReference type="ARBA" id="ARBA00022722"/>
    </source>
</evidence>
<evidence type="ECO:0000256" key="5">
    <source>
        <dbReference type="ARBA" id="ARBA00022679"/>
    </source>
</evidence>
<dbReference type="EC" id="2.7.7.8" evidence="2"/>
<dbReference type="GO" id="GO:0006364">
    <property type="term" value="P:rRNA processing"/>
    <property type="evidence" value="ECO:0007669"/>
    <property type="project" value="UniProtKB-KW"/>
</dbReference>
<evidence type="ECO:0000313" key="17">
    <source>
        <dbReference type="Proteomes" id="UP000652761"/>
    </source>
</evidence>
<keyword evidence="4" id="KW-0698">rRNA processing</keyword>
<dbReference type="GO" id="GO:0005829">
    <property type="term" value="C:cytosol"/>
    <property type="evidence" value="ECO:0007669"/>
    <property type="project" value="TreeGrafter"/>
</dbReference>